<dbReference type="GO" id="GO:0005634">
    <property type="term" value="C:nucleus"/>
    <property type="evidence" value="ECO:0007669"/>
    <property type="project" value="UniProtKB-SubCell"/>
</dbReference>
<gene>
    <name evidence="8" type="ORF">COLO4_34408</name>
</gene>
<keyword evidence="2" id="KW-0805">Transcription regulation</keyword>
<comment type="caution">
    <text evidence="8">The sequence shown here is derived from an EMBL/GenBank/DDBJ whole genome shotgun (WGS) entry which is preliminary data.</text>
</comment>
<dbReference type="PROSITE" id="PS50863">
    <property type="entry name" value="B3"/>
    <property type="match status" value="1"/>
</dbReference>
<feature type="domain" description="TF-B3" evidence="7">
    <location>
        <begin position="410"/>
        <end position="500"/>
    </location>
</feature>
<dbReference type="InterPro" id="IPR050655">
    <property type="entry name" value="Plant_B3_domain"/>
</dbReference>
<evidence type="ECO:0000256" key="1">
    <source>
        <dbReference type="ARBA" id="ARBA00004123"/>
    </source>
</evidence>
<reference evidence="9" key="1">
    <citation type="submission" date="2013-09" db="EMBL/GenBank/DDBJ databases">
        <title>Corchorus olitorius genome sequencing.</title>
        <authorList>
            <person name="Alam M."/>
            <person name="Haque M.S."/>
            <person name="Islam M.S."/>
            <person name="Emdad E.M."/>
            <person name="Islam M.M."/>
            <person name="Ahmed B."/>
            <person name="Halim A."/>
            <person name="Hossen Q.M.M."/>
            <person name="Hossain M.Z."/>
            <person name="Ahmed R."/>
            <person name="Khan M.M."/>
            <person name="Islam R."/>
            <person name="Rashid M.M."/>
            <person name="Khan S.A."/>
            <person name="Rahman M.S."/>
            <person name="Alam M."/>
            <person name="Yahiya A.S."/>
            <person name="Khan M.S."/>
            <person name="Azam M.S."/>
            <person name="Haque T."/>
            <person name="Lashkar M.Z.H."/>
            <person name="Akhand A.I."/>
            <person name="Morshed G."/>
            <person name="Roy S."/>
            <person name="Uddin K.S."/>
            <person name="Rabeya T."/>
            <person name="Hossain A.S."/>
            <person name="Chowdhury A."/>
            <person name="Snigdha A.R."/>
            <person name="Mortoza M.S."/>
            <person name="Matin S.A."/>
            <person name="Hoque S.M.E."/>
            <person name="Islam M.K."/>
            <person name="Roy D.K."/>
            <person name="Haider R."/>
            <person name="Moosa M.M."/>
            <person name="Elias S.M."/>
            <person name="Hasan A.M."/>
            <person name="Jahan S."/>
            <person name="Shafiuddin M."/>
            <person name="Mahmood N."/>
            <person name="Shommy N.S."/>
        </authorList>
    </citation>
    <scope>NUCLEOTIDE SEQUENCE [LARGE SCALE GENOMIC DNA]</scope>
    <source>
        <strain evidence="9">cv. O-4</strain>
    </source>
</reference>
<evidence type="ECO:0000259" key="7">
    <source>
        <dbReference type="PROSITE" id="PS50863"/>
    </source>
</evidence>
<proteinExistence type="predicted"/>
<dbReference type="CDD" id="cd10017">
    <property type="entry name" value="B3_DNA"/>
    <property type="match status" value="2"/>
</dbReference>
<dbReference type="PANTHER" id="PTHR31920:SF37">
    <property type="entry name" value="B3 DOMAIN-CONTAINING TRANSCRIPTION FACTOR VRN1"/>
    <property type="match status" value="1"/>
</dbReference>
<feature type="compositionally biased region" description="Basic and acidic residues" evidence="6">
    <location>
        <begin position="224"/>
        <end position="233"/>
    </location>
</feature>
<feature type="compositionally biased region" description="Basic and acidic residues" evidence="6">
    <location>
        <begin position="288"/>
        <end position="297"/>
    </location>
</feature>
<keyword evidence="9" id="KW-1185">Reference proteome</keyword>
<dbReference type="STRING" id="93759.A0A1R3GL03"/>
<feature type="region of interest" description="Disordered" evidence="6">
    <location>
        <begin position="109"/>
        <end position="174"/>
    </location>
</feature>
<dbReference type="Gene3D" id="2.40.330.10">
    <property type="entry name" value="DNA-binding pseudobarrel domain"/>
    <property type="match status" value="3"/>
</dbReference>
<dbReference type="InterPro" id="IPR003340">
    <property type="entry name" value="B3_DNA-bd"/>
</dbReference>
<dbReference type="GO" id="GO:0003677">
    <property type="term" value="F:DNA binding"/>
    <property type="evidence" value="ECO:0007669"/>
    <property type="project" value="UniProtKB-KW"/>
</dbReference>
<comment type="subcellular location">
    <subcellularLocation>
        <location evidence="1">Nucleus</location>
    </subcellularLocation>
</comment>
<dbReference type="SMART" id="SM01019">
    <property type="entry name" value="B3"/>
    <property type="match status" value="2"/>
</dbReference>
<evidence type="ECO:0000256" key="5">
    <source>
        <dbReference type="ARBA" id="ARBA00023242"/>
    </source>
</evidence>
<dbReference type="EMBL" id="AWUE01022386">
    <property type="protein sequence ID" value="OMO58710.1"/>
    <property type="molecule type" value="Genomic_DNA"/>
</dbReference>
<evidence type="ECO:0000256" key="2">
    <source>
        <dbReference type="ARBA" id="ARBA00023015"/>
    </source>
</evidence>
<evidence type="ECO:0000313" key="8">
    <source>
        <dbReference type="EMBL" id="OMO58710.1"/>
    </source>
</evidence>
<evidence type="ECO:0000256" key="6">
    <source>
        <dbReference type="SAM" id="MobiDB-lite"/>
    </source>
</evidence>
<dbReference type="SUPFAM" id="SSF101936">
    <property type="entry name" value="DNA-binding pseudobarrel domain"/>
    <property type="match status" value="2"/>
</dbReference>
<feature type="compositionally biased region" description="Basic and acidic residues" evidence="6">
    <location>
        <begin position="250"/>
        <end position="264"/>
    </location>
</feature>
<dbReference type="InterPro" id="IPR015300">
    <property type="entry name" value="DNA-bd_pseudobarrel_sf"/>
</dbReference>
<accession>A0A1R3GL03</accession>
<feature type="region of interest" description="Disordered" evidence="6">
    <location>
        <begin position="285"/>
        <end position="319"/>
    </location>
</feature>
<keyword evidence="4" id="KW-0804">Transcription</keyword>
<feature type="compositionally biased region" description="Basic and acidic residues" evidence="6">
    <location>
        <begin position="132"/>
        <end position="163"/>
    </location>
</feature>
<feature type="compositionally biased region" description="Polar residues" evidence="6">
    <location>
        <begin position="164"/>
        <end position="174"/>
    </location>
</feature>
<keyword evidence="5" id="KW-0539">Nucleus</keyword>
<dbReference type="Proteomes" id="UP000187203">
    <property type="component" value="Unassembled WGS sequence"/>
</dbReference>
<feature type="region of interest" description="Disordered" evidence="6">
    <location>
        <begin position="201"/>
        <end position="269"/>
    </location>
</feature>
<sequence>MDSQKPHFCKILLGLGIHLSILRFPRNFIRKHGEIASPVQLKVADGCTFRVEVKRKGGELCMVNWRQFAEQYSLKHGHFLLFEYQGGSIFRVFIFDPSATEIEYGNYNQEAEAEEEENSGERLNQKPTFVQDRIRRSMQHIETEHGKPNKENDQEENSADRLNETNQEAGDSQSVEMGVEGLNHINQEEEADHEDYDSVEILNQTPRDSKSENKCLRRSKRRKTASDKNKYVSEDVSDNDSVEILNQTPRESKMGNKRPEDQERGVNASAEMLRTEKKCCLLQKRRKTTSDKNKTDSEDVSSDEGDKGNSNSTDNPSFVVEMQPSYIDPGYKLILPIDFIKYLPNKTGNVTLCTMDGRNILKCNGSCCSMLPLTSHEKATALLRAKDFGSDYPYFKVVMQPAYLGRGRWRLYIPNKFVKENMDKEKNKVILQVSDGKTWDVDFSVLAVPSGQQKPQISGKNWRKFADHNKLHVGDVCVFELIDHTNEGDSIFKVSIFYSSKVK</sequence>
<evidence type="ECO:0000313" key="9">
    <source>
        <dbReference type="Proteomes" id="UP000187203"/>
    </source>
</evidence>
<dbReference type="OrthoDB" id="1688597at2759"/>
<evidence type="ECO:0000256" key="4">
    <source>
        <dbReference type="ARBA" id="ARBA00023163"/>
    </source>
</evidence>
<name>A0A1R3GL03_9ROSI</name>
<protein>
    <recommendedName>
        <fullName evidence="7">TF-B3 domain-containing protein</fullName>
    </recommendedName>
</protein>
<dbReference type="AlphaFoldDB" id="A0A1R3GL03"/>
<dbReference type="PANTHER" id="PTHR31920">
    <property type="entry name" value="B3 DOMAIN-CONTAINING"/>
    <property type="match status" value="1"/>
</dbReference>
<dbReference type="Pfam" id="PF02362">
    <property type="entry name" value="B3"/>
    <property type="match status" value="2"/>
</dbReference>
<evidence type="ECO:0000256" key="3">
    <source>
        <dbReference type="ARBA" id="ARBA00023125"/>
    </source>
</evidence>
<organism evidence="8 9">
    <name type="scientific">Corchorus olitorius</name>
    <dbReference type="NCBI Taxonomy" id="93759"/>
    <lineage>
        <taxon>Eukaryota</taxon>
        <taxon>Viridiplantae</taxon>
        <taxon>Streptophyta</taxon>
        <taxon>Embryophyta</taxon>
        <taxon>Tracheophyta</taxon>
        <taxon>Spermatophyta</taxon>
        <taxon>Magnoliopsida</taxon>
        <taxon>eudicotyledons</taxon>
        <taxon>Gunneridae</taxon>
        <taxon>Pentapetalae</taxon>
        <taxon>rosids</taxon>
        <taxon>malvids</taxon>
        <taxon>Malvales</taxon>
        <taxon>Malvaceae</taxon>
        <taxon>Grewioideae</taxon>
        <taxon>Apeibeae</taxon>
        <taxon>Corchorus</taxon>
    </lineage>
</organism>
<keyword evidence="3" id="KW-0238">DNA-binding</keyword>